<protein>
    <submittedName>
        <fullName evidence="7">Sterol desaturase family protein</fullName>
    </submittedName>
</protein>
<gene>
    <name evidence="7" type="ORF">NG653_13185</name>
</gene>
<evidence type="ECO:0000256" key="3">
    <source>
        <dbReference type="ARBA" id="ARBA00022989"/>
    </source>
</evidence>
<keyword evidence="3 5" id="KW-1133">Transmembrane helix</keyword>
<dbReference type="Pfam" id="PF04116">
    <property type="entry name" value="FA_hydroxylase"/>
    <property type="match status" value="1"/>
</dbReference>
<feature type="domain" description="Fatty acid hydroxylase" evidence="6">
    <location>
        <begin position="118"/>
        <end position="254"/>
    </location>
</feature>
<feature type="transmembrane region" description="Helical" evidence="5">
    <location>
        <begin position="33"/>
        <end position="53"/>
    </location>
</feature>
<sequence length="304" mass="35698">MEKYLDAFANAFSGTVTWTWKSILFEVPWYTNYFWGLVAISLVVWLLEIAFPWRKNQAIFRRDFWLDAFYMFFNFFIFAIVISGVYKMLEVLFKDLGITAKSLAIVDISAWPMWAQLLSFFIVLDFVQWFTHVLLHKFPVLWNFHKVHHSVKEMGFAAHLRYHWMENILYKPLKVFGVMILGGFEPEQAYIVHFAAISIGHLNHANIKLTWGPLKYVFNNPVMHLYHHAYTLPKGSFGVNFGISLSLWDYIFKTNYVPEDSGTIELGFPGDEDFPQDFIHQNLYGFSKPKKRERIPGARLNPRG</sequence>
<dbReference type="RefSeq" id="WP_252742187.1">
    <property type="nucleotide sequence ID" value="NZ_JAMXIB010000013.1"/>
</dbReference>
<proteinExistence type="predicted"/>
<keyword evidence="4 5" id="KW-0472">Membrane</keyword>
<evidence type="ECO:0000259" key="6">
    <source>
        <dbReference type="Pfam" id="PF04116"/>
    </source>
</evidence>
<evidence type="ECO:0000313" key="7">
    <source>
        <dbReference type="EMBL" id="MCO5725815.1"/>
    </source>
</evidence>
<dbReference type="Proteomes" id="UP001206312">
    <property type="component" value="Unassembled WGS sequence"/>
</dbReference>
<evidence type="ECO:0000256" key="1">
    <source>
        <dbReference type="ARBA" id="ARBA00004370"/>
    </source>
</evidence>
<comment type="subcellular location">
    <subcellularLocation>
        <location evidence="1">Membrane</location>
    </subcellularLocation>
</comment>
<dbReference type="InterPro" id="IPR050307">
    <property type="entry name" value="Sterol_Desaturase_Related"/>
</dbReference>
<keyword evidence="8" id="KW-1185">Reference proteome</keyword>
<feature type="transmembrane region" description="Helical" evidence="5">
    <location>
        <begin position="65"/>
        <end position="86"/>
    </location>
</feature>
<reference evidence="7 8" key="1">
    <citation type="submission" date="2022-06" db="EMBL/GenBank/DDBJ databases">
        <authorList>
            <person name="Xuan X."/>
        </authorList>
    </citation>
    <scope>NUCLEOTIDE SEQUENCE [LARGE SCALE GENOMIC DNA]</scope>
    <source>
        <strain evidence="7 8">2V75</strain>
    </source>
</reference>
<evidence type="ECO:0000313" key="8">
    <source>
        <dbReference type="Proteomes" id="UP001206312"/>
    </source>
</evidence>
<evidence type="ECO:0000256" key="2">
    <source>
        <dbReference type="ARBA" id="ARBA00022692"/>
    </source>
</evidence>
<organism evidence="7 8">
    <name type="scientific">Robiginitalea marina</name>
    <dbReference type="NCBI Taxonomy" id="2954105"/>
    <lineage>
        <taxon>Bacteria</taxon>
        <taxon>Pseudomonadati</taxon>
        <taxon>Bacteroidota</taxon>
        <taxon>Flavobacteriia</taxon>
        <taxon>Flavobacteriales</taxon>
        <taxon>Flavobacteriaceae</taxon>
        <taxon>Robiginitalea</taxon>
    </lineage>
</organism>
<dbReference type="PANTHER" id="PTHR11863">
    <property type="entry name" value="STEROL DESATURASE"/>
    <property type="match status" value="1"/>
</dbReference>
<comment type="caution">
    <text evidence="7">The sequence shown here is derived from an EMBL/GenBank/DDBJ whole genome shotgun (WGS) entry which is preliminary data.</text>
</comment>
<evidence type="ECO:0000256" key="5">
    <source>
        <dbReference type="SAM" id="Phobius"/>
    </source>
</evidence>
<dbReference type="EMBL" id="JAMXIB010000013">
    <property type="protein sequence ID" value="MCO5725815.1"/>
    <property type="molecule type" value="Genomic_DNA"/>
</dbReference>
<keyword evidence="2 5" id="KW-0812">Transmembrane</keyword>
<dbReference type="InterPro" id="IPR006694">
    <property type="entry name" value="Fatty_acid_hydroxylase"/>
</dbReference>
<accession>A0ABT1B0K0</accession>
<evidence type="ECO:0000256" key="4">
    <source>
        <dbReference type="ARBA" id="ARBA00023136"/>
    </source>
</evidence>
<name>A0ABT1B0K0_9FLAO</name>